<evidence type="ECO:0000313" key="3">
    <source>
        <dbReference type="EMBL" id="KAF6845100.1"/>
    </source>
</evidence>
<accession>A0A8H6U9U3</accession>
<dbReference type="SUPFAM" id="SSF53335">
    <property type="entry name" value="S-adenosyl-L-methionine-dependent methyltransferases"/>
    <property type="match status" value="1"/>
</dbReference>
<evidence type="ECO:0000256" key="2">
    <source>
        <dbReference type="SAM" id="MobiDB-lite"/>
    </source>
</evidence>
<dbReference type="InterPro" id="IPR029063">
    <property type="entry name" value="SAM-dependent_MTases_sf"/>
</dbReference>
<dbReference type="Pfam" id="PF13489">
    <property type="entry name" value="Methyltransf_23"/>
    <property type="match status" value="1"/>
</dbReference>
<keyword evidence="3" id="KW-0489">Methyltransferase</keyword>
<reference evidence="3" key="1">
    <citation type="journal article" date="2020" name="Phytopathology">
        <title>Genome Sequence Resources of Colletotrichum truncatum, C. plurivorum, C. musicola, and C. sojae: Four Species Pathogenic to Soybean (Glycine max).</title>
        <authorList>
            <person name="Rogerio F."/>
            <person name="Boufleur T.R."/>
            <person name="Ciampi-Guillardi M."/>
            <person name="Sukno S.A."/>
            <person name="Thon M.R."/>
            <person name="Massola Junior N.S."/>
            <person name="Baroncelli R."/>
        </authorList>
    </citation>
    <scope>NUCLEOTIDE SEQUENCE</scope>
    <source>
        <strain evidence="3">LFN0074</strain>
    </source>
</reference>
<organism evidence="3 4">
    <name type="scientific">Colletotrichum musicola</name>
    <dbReference type="NCBI Taxonomy" id="2175873"/>
    <lineage>
        <taxon>Eukaryota</taxon>
        <taxon>Fungi</taxon>
        <taxon>Dikarya</taxon>
        <taxon>Ascomycota</taxon>
        <taxon>Pezizomycotina</taxon>
        <taxon>Sordariomycetes</taxon>
        <taxon>Hypocreomycetidae</taxon>
        <taxon>Glomerellales</taxon>
        <taxon>Glomerellaceae</taxon>
        <taxon>Colletotrichum</taxon>
        <taxon>Colletotrichum orchidearum species complex</taxon>
    </lineage>
</organism>
<name>A0A8H6U9U3_9PEZI</name>
<dbReference type="EMBL" id="WIGM01000006">
    <property type="protein sequence ID" value="KAF6845100.1"/>
    <property type="molecule type" value="Genomic_DNA"/>
</dbReference>
<comment type="caution">
    <text evidence="3">The sequence shown here is derived from an EMBL/GenBank/DDBJ whole genome shotgun (WGS) entry which is preliminary data.</text>
</comment>
<comment type="similarity">
    <text evidence="1">Belongs to the methyltransferase superfamily. LaeA methyltransferase family.</text>
</comment>
<dbReference type="PANTHER" id="PTHR43591">
    <property type="entry name" value="METHYLTRANSFERASE"/>
    <property type="match status" value="1"/>
</dbReference>
<gene>
    <name evidence="3" type="ORF">CMUS01_00489</name>
</gene>
<dbReference type="GO" id="GO:0008168">
    <property type="term" value="F:methyltransferase activity"/>
    <property type="evidence" value="ECO:0007669"/>
    <property type="project" value="UniProtKB-KW"/>
</dbReference>
<keyword evidence="4" id="KW-1185">Reference proteome</keyword>
<dbReference type="OrthoDB" id="2013972at2759"/>
<dbReference type="CDD" id="cd02440">
    <property type="entry name" value="AdoMet_MTases"/>
    <property type="match status" value="1"/>
</dbReference>
<evidence type="ECO:0000256" key="1">
    <source>
        <dbReference type="ARBA" id="ARBA00038158"/>
    </source>
</evidence>
<dbReference type="Gene3D" id="3.40.50.150">
    <property type="entry name" value="Vaccinia Virus protein VP39"/>
    <property type="match status" value="1"/>
</dbReference>
<sequence length="346" mass="39055">MSATSDAPAPATGAQSHVQNVEAVDVTDYSSSERGESIASSKTSIVSSIYNFRVENGRTYHRYKEGTYLYPNDERESDRLDLQHELFLLTLDGKLGLSPPNEDGSSIKRVLDVGTGTGLWAIDFGETHPSAEVIGVDLSPPQAEVPPNVTFEVDDIEEPWLYSLRFDYIHSRMMTSSIADWKKYFQNCFDHLEPGGYLELQEIDGLATSDDGTLKEDCSLQKGVKLLRQACEIFGRPFQSIPALVDIMKDVGFVDVVLTRYKWPTNPWPKDPRYKMIGEWSLANNLAGIEAWYMAPFTRALNWKKEEVQVFLVDVRKDLKDRSMHAYIPVYVIHGRKPEEGSSSQE</sequence>
<proteinExistence type="inferred from homology"/>
<keyword evidence="3" id="KW-0808">Transferase</keyword>
<dbReference type="Proteomes" id="UP000639643">
    <property type="component" value="Unassembled WGS sequence"/>
</dbReference>
<evidence type="ECO:0000313" key="4">
    <source>
        <dbReference type="Proteomes" id="UP000639643"/>
    </source>
</evidence>
<dbReference type="PANTHER" id="PTHR43591:SF24">
    <property type="entry name" value="2-METHOXY-6-POLYPRENYL-1,4-BENZOQUINOL METHYLASE, MITOCHONDRIAL"/>
    <property type="match status" value="1"/>
</dbReference>
<dbReference type="GO" id="GO:0032259">
    <property type="term" value="P:methylation"/>
    <property type="evidence" value="ECO:0007669"/>
    <property type="project" value="UniProtKB-KW"/>
</dbReference>
<feature type="region of interest" description="Disordered" evidence="2">
    <location>
        <begin position="1"/>
        <end position="37"/>
    </location>
</feature>
<protein>
    <submittedName>
        <fullName evidence="3">Methyltransferase domain-containing protein</fullName>
    </submittedName>
</protein>
<dbReference type="AlphaFoldDB" id="A0A8H6U9U3"/>